<name>A0ABX2B0D1_9BACT</name>
<evidence type="ECO:0000256" key="3">
    <source>
        <dbReference type="ARBA" id="ARBA00007103"/>
    </source>
</evidence>
<dbReference type="InterPro" id="IPR036052">
    <property type="entry name" value="TrpB-like_PALP_sf"/>
</dbReference>
<dbReference type="InterPro" id="IPR005859">
    <property type="entry name" value="CysK"/>
</dbReference>
<evidence type="ECO:0000256" key="10">
    <source>
        <dbReference type="RuleBase" id="RU003985"/>
    </source>
</evidence>
<dbReference type="Pfam" id="PF00291">
    <property type="entry name" value="PALP"/>
    <property type="match status" value="1"/>
</dbReference>
<evidence type="ECO:0000256" key="1">
    <source>
        <dbReference type="ARBA" id="ARBA00001933"/>
    </source>
</evidence>
<comment type="similarity">
    <text evidence="3 10">Belongs to the cysteine synthase/cystathionine beta-synthase family.</text>
</comment>
<evidence type="ECO:0000256" key="5">
    <source>
        <dbReference type="ARBA" id="ARBA00022605"/>
    </source>
</evidence>
<evidence type="ECO:0000256" key="8">
    <source>
        <dbReference type="ARBA" id="ARBA00023192"/>
    </source>
</evidence>
<organism evidence="12 13">
    <name type="scientific">Xylanibacter caecicola</name>
    <dbReference type="NCBI Taxonomy" id="2736294"/>
    <lineage>
        <taxon>Bacteria</taxon>
        <taxon>Pseudomonadati</taxon>
        <taxon>Bacteroidota</taxon>
        <taxon>Bacteroidia</taxon>
        <taxon>Bacteroidales</taxon>
        <taxon>Prevotellaceae</taxon>
        <taxon>Xylanibacter</taxon>
    </lineage>
</organism>
<dbReference type="PROSITE" id="PS00901">
    <property type="entry name" value="CYS_SYNTHASE"/>
    <property type="match status" value="1"/>
</dbReference>
<dbReference type="Gene3D" id="3.40.50.1100">
    <property type="match status" value="2"/>
</dbReference>
<comment type="cofactor">
    <cofactor evidence="1 10">
        <name>pyridoxal 5'-phosphate</name>
        <dbReference type="ChEBI" id="CHEBI:597326"/>
    </cofactor>
</comment>
<dbReference type="InterPro" id="IPR001216">
    <property type="entry name" value="P-phosphate_BS"/>
</dbReference>
<feature type="domain" description="Tryptophan synthase beta chain-like PALP" evidence="11">
    <location>
        <begin position="9"/>
        <end position="297"/>
    </location>
</feature>
<dbReference type="EMBL" id="JABKKJ010000006">
    <property type="protein sequence ID" value="NPE24912.1"/>
    <property type="molecule type" value="Genomic_DNA"/>
</dbReference>
<comment type="pathway">
    <text evidence="2">Amino-acid biosynthesis; L-cysteine biosynthesis; L-cysteine from L-serine: step 2/2.</text>
</comment>
<dbReference type="SUPFAM" id="SSF53686">
    <property type="entry name" value="Tryptophan synthase beta subunit-like PLP-dependent enzymes"/>
    <property type="match status" value="1"/>
</dbReference>
<keyword evidence="8 10" id="KW-0198">Cysteine biosynthesis</keyword>
<dbReference type="GO" id="GO:0004124">
    <property type="term" value="F:cysteine synthase activity"/>
    <property type="evidence" value="ECO:0007669"/>
    <property type="project" value="UniProtKB-EC"/>
</dbReference>
<dbReference type="RefSeq" id="WP_172344402.1">
    <property type="nucleotide sequence ID" value="NZ_CASYYZ010000015.1"/>
</dbReference>
<evidence type="ECO:0000259" key="11">
    <source>
        <dbReference type="Pfam" id="PF00291"/>
    </source>
</evidence>
<proteinExistence type="inferred from homology"/>
<evidence type="ECO:0000256" key="9">
    <source>
        <dbReference type="ARBA" id="ARBA00047931"/>
    </source>
</evidence>
<protein>
    <recommendedName>
        <fullName evidence="4 10">Cysteine synthase</fullName>
        <ecNumber evidence="4 10">2.5.1.47</ecNumber>
    </recommendedName>
</protein>
<evidence type="ECO:0000313" key="13">
    <source>
        <dbReference type="Proteomes" id="UP000820977"/>
    </source>
</evidence>
<dbReference type="PANTHER" id="PTHR10314">
    <property type="entry name" value="CYSTATHIONINE BETA-SYNTHASE"/>
    <property type="match status" value="1"/>
</dbReference>
<evidence type="ECO:0000313" key="12">
    <source>
        <dbReference type="EMBL" id="NPE24912.1"/>
    </source>
</evidence>
<evidence type="ECO:0000256" key="6">
    <source>
        <dbReference type="ARBA" id="ARBA00022679"/>
    </source>
</evidence>
<dbReference type="InterPro" id="IPR050214">
    <property type="entry name" value="Cys_Synth/Cystath_Beta-Synth"/>
</dbReference>
<dbReference type="InterPro" id="IPR005856">
    <property type="entry name" value="Cys_synth"/>
</dbReference>
<dbReference type="NCBIfam" id="TIGR01139">
    <property type="entry name" value="cysK"/>
    <property type="match status" value="1"/>
</dbReference>
<comment type="caution">
    <text evidence="12">The sequence shown here is derived from an EMBL/GenBank/DDBJ whole genome shotgun (WGS) entry which is preliminary data.</text>
</comment>
<evidence type="ECO:0000256" key="4">
    <source>
        <dbReference type="ARBA" id="ARBA00012681"/>
    </source>
</evidence>
<evidence type="ECO:0000256" key="2">
    <source>
        <dbReference type="ARBA" id="ARBA00004962"/>
    </source>
</evidence>
<dbReference type="EC" id="2.5.1.47" evidence="4 10"/>
<evidence type="ECO:0000256" key="7">
    <source>
        <dbReference type="ARBA" id="ARBA00022898"/>
    </source>
</evidence>
<accession>A0ABX2B0D1</accession>
<keyword evidence="5 10" id="KW-0028">Amino-acid biosynthesis</keyword>
<sequence length="315" mass="33235">MAAIYQSLTELIGRTPLLQLRNIEKAEGLKARLIAKIEYFNPGGSVKDRIALAMIEAEEKKGNLVPGSVLIEPTSGNTGIGLAWVASVKGYKLILTMPETMSIERQNLLKALGATLILTPGSEGMKGAIRKANELKEQILGAVIPQQFENPANPAMHVRTTAEEIWADTDGQVDIFVAGVGTGGTLSGTAQGLKNHNPAVKAVAVEPETSPVLSGGQAGPHKIQGIGAGFVPKNFNAVMADSIVKVGDDDAIRTSRLLARKEGLLVGISSGAALYAAIQLAKKEENAGKTIVALLPDTGERYLSTVLYAFEDYPL</sequence>
<dbReference type="CDD" id="cd01561">
    <property type="entry name" value="CBS_like"/>
    <property type="match status" value="1"/>
</dbReference>
<dbReference type="Proteomes" id="UP000820977">
    <property type="component" value="Unassembled WGS sequence"/>
</dbReference>
<keyword evidence="13" id="KW-1185">Reference proteome</keyword>
<dbReference type="NCBIfam" id="TIGR01136">
    <property type="entry name" value="cysKM"/>
    <property type="match status" value="1"/>
</dbReference>
<keyword evidence="7 10" id="KW-0663">Pyridoxal phosphate</keyword>
<keyword evidence="6 10" id="KW-0808">Transferase</keyword>
<reference evidence="12 13" key="1">
    <citation type="submission" date="2020-05" db="EMBL/GenBank/DDBJ databases">
        <title>Distinct polysaccharide utilization as determinants for interspecies competition between intestinal Prevotella spp.</title>
        <authorList>
            <person name="Galvez E.J.C."/>
            <person name="Iljazovic A."/>
            <person name="Strowig T."/>
        </authorList>
    </citation>
    <scope>NUCLEOTIDE SEQUENCE [LARGE SCALE GENOMIC DNA]</scope>
    <source>
        <strain evidence="12 13">PCHR</strain>
    </source>
</reference>
<gene>
    <name evidence="12" type="primary">cysK</name>
    <name evidence="12" type="ORF">HPS54_05170</name>
</gene>
<comment type="catalytic activity">
    <reaction evidence="9 10">
        <text>O-acetyl-L-serine + hydrogen sulfide = L-cysteine + acetate</text>
        <dbReference type="Rhea" id="RHEA:14829"/>
        <dbReference type="ChEBI" id="CHEBI:29919"/>
        <dbReference type="ChEBI" id="CHEBI:30089"/>
        <dbReference type="ChEBI" id="CHEBI:35235"/>
        <dbReference type="ChEBI" id="CHEBI:58340"/>
        <dbReference type="EC" id="2.5.1.47"/>
    </reaction>
</comment>
<dbReference type="InterPro" id="IPR001926">
    <property type="entry name" value="TrpB-like_PALP"/>
</dbReference>